<name>Q2IDI5_ANADE</name>
<dbReference type="STRING" id="290397.Adeh_2873"/>
<reference evidence="1" key="1">
    <citation type="submission" date="2006-01" db="EMBL/GenBank/DDBJ databases">
        <title>Complete sequence of Anaeromyxobacter dehalogenans 2CP-C.</title>
        <authorList>
            <consortium name="US DOE Joint Genome Institute"/>
            <person name="Copeland A."/>
            <person name="Lucas S."/>
            <person name="Lapidus A."/>
            <person name="Barry K."/>
            <person name="Detter J.C."/>
            <person name="Glavina T."/>
            <person name="Hammon N."/>
            <person name="Israni S."/>
            <person name="Pitluck S."/>
            <person name="Brettin T."/>
            <person name="Bruce D."/>
            <person name="Han C."/>
            <person name="Tapia R."/>
            <person name="Gilna P."/>
            <person name="Kiss H."/>
            <person name="Schmutz J."/>
            <person name="Larimer F."/>
            <person name="Land M."/>
            <person name="Kyrpides N."/>
            <person name="Anderson I."/>
            <person name="Sanford R.A."/>
            <person name="Ritalahti K.M."/>
            <person name="Thomas H.S."/>
            <person name="Kirby J.R."/>
            <person name="Zhulin I.B."/>
            <person name="Loeffler F.E."/>
            <person name="Richardson P."/>
        </authorList>
    </citation>
    <scope>NUCLEOTIDE SEQUENCE</scope>
    <source>
        <strain evidence="1">2CP-C</strain>
    </source>
</reference>
<dbReference type="KEGG" id="ade:Adeh_2873"/>
<sequence>MTRSAPSSRGPSLPLDQCQSVFHYQGVRHRMVVAVVACFASAVVPTLPASAGTRDLVERSASEPTTLMLGGRSNWLTLIELADDGLTTRSVQGIRDPEARSYRFTVDGEDLLVTDAMVQASTAWTTRHSVLSRLVVRKGDAYWDGRKLDLGRVTVERVFEAIPWKGGVMATARTYRRKSFFERWPFKGAFMETEDIEPFCLVYFDSTTLRGEAQYLFGKHTEPFFVLFSPVGTTR</sequence>
<evidence type="ECO:0000313" key="1">
    <source>
        <dbReference type="EMBL" id="ABC82643.1"/>
    </source>
</evidence>
<organism evidence="1 2">
    <name type="scientific">Anaeromyxobacter dehalogenans (strain 2CP-C)</name>
    <dbReference type="NCBI Taxonomy" id="290397"/>
    <lineage>
        <taxon>Bacteria</taxon>
        <taxon>Pseudomonadati</taxon>
        <taxon>Myxococcota</taxon>
        <taxon>Myxococcia</taxon>
        <taxon>Myxococcales</taxon>
        <taxon>Cystobacterineae</taxon>
        <taxon>Anaeromyxobacteraceae</taxon>
        <taxon>Anaeromyxobacter</taxon>
    </lineage>
</organism>
<dbReference type="EMBL" id="CP000251">
    <property type="protein sequence ID" value="ABC82643.1"/>
    <property type="molecule type" value="Genomic_DNA"/>
</dbReference>
<dbReference type="HOGENOM" id="CLU_1178282_0_0_7"/>
<gene>
    <name evidence="1" type="ordered locus">Adeh_2873</name>
</gene>
<evidence type="ECO:0000313" key="2">
    <source>
        <dbReference type="Proteomes" id="UP000001935"/>
    </source>
</evidence>
<proteinExistence type="predicted"/>
<dbReference type="AlphaFoldDB" id="Q2IDI5"/>
<dbReference type="Proteomes" id="UP000001935">
    <property type="component" value="Chromosome"/>
</dbReference>
<accession>Q2IDI5</accession>
<protein>
    <submittedName>
        <fullName evidence="1">Uncharacterized protein</fullName>
    </submittedName>
</protein>